<organism evidence="3">
    <name type="scientific">Capitella teleta</name>
    <name type="common">Polychaete worm</name>
    <dbReference type="NCBI Taxonomy" id="283909"/>
    <lineage>
        <taxon>Eukaryota</taxon>
        <taxon>Metazoa</taxon>
        <taxon>Spiralia</taxon>
        <taxon>Lophotrochozoa</taxon>
        <taxon>Annelida</taxon>
        <taxon>Polychaeta</taxon>
        <taxon>Sedentaria</taxon>
        <taxon>Scolecida</taxon>
        <taxon>Capitellidae</taxon>
        <taxon>Capitella</taxon>
    </lineage>
</organism>
<keyword evidence="5" id="KW-1185">Reference proteome</keyword>
<dbReference type="AlphaFoldDB" id="R7T3P6"/>
<evidence type="ECO:0000313" key="5">
    <source>
        <dbReference type="Proteomes" id="UP000014760"/>
    </source>
</evidence>
<evidence type="ECO:0000313" key="4">
    <source>
        <dbReference type="EnsemblMetazoa" id="CapteP219796"/>
    </source>
</evidence>
<evidence type="ECO:0000313" key="3">
    <source>
        <dbReference type="EMBL" id="ELT87422.1"/>
    </source>
</evidence>
<evidence type="ECO:0000256" key="1">
    <source>
        <dbReference type="SAM" id="MobiDB-lite"/>
    </source>
</evidence>
<feature type="signal peptide" evidence="2">
    <location>
        <begin position="1"/>
        <end position="20"/>
    </location>
</feature>
<accession>R7T3P6</accession>
<dbReference type="HOGENOM" id="CLU_872242_0_0_1"/>
<name>R7T3P6_CAPTE</name>
<sequence>MNSLSHFAVLSAICFVAAIADGYGGGLDLKTLIYKLPNRTALCEVLNGTCVAPGDCAVFPNYGYGGGHGGSYGGGGGYGGSSGFQRFDCNLTTICCFSIHRFLHLSGHSGGDYGGKSGGYGGHIQGGYGGRGGHGGGGYKKKELSFKSIVYKVFNRTALCEVLNGTCVSPGDCAVFGYGYGQSSARFDCNLTTICCFSLHSFQHGGFLSFGGHGGGHNSGYGGQSSGYGGHNNGYGNQNNGYGHQNSGYDGNGGHGGGHGGKRRGGRRSRGYSRSYGDYDYGYSSQGSYGYQPRRRGMRLSGYSYYDDHGGGSYDYYSA</sequence>
<protein>
    <submittedName>
        <fullName evidence="3 4">Uncharacterized protein</fullName>
    </submittedName>
</protein>
<feature type="compositionally biased region" description="Gly residues" evidence="1">
    <location>
        <begin position="250"/>
        <end position="259"/>
    </location>
</feature>
<dbReference type="OMA" id="VHEHHED"/>
<dbReference type="STRING" id="283909.R7T3P6"/>
<proteinExistence type="predicted"/>
<dbReference type="EnsemblMetazoa" id="CapteT219796">
    <property type="protein sequence ID" value="CapteP219796"/>
    <property type="gene ID" value="CapteG219796"/>
</dbReference>
<gene>
    <name evidence="3" type="ORF">CAPTEDRAFT_219796</name>
</gene>
<feature type="chain" id="PRO_5008786609" evidence="2">
    <location>
        <begin position="21"/>
        <end position="319"/>
    </location>
</feature>
<feature type="compositionally biased region" description="Low complexity" evidence="1">
    <location>
        <begin position="234"/>
        <end position="249"/>
    </location>
</feature>
<dbReference type="EMBL" id="AMQN01015889">
    <property type="status" value="NOT_ANNOTATED_CDS"/>
    <property type="molecule type" value="Genomic_DNA"/>
</dbReference>
<dbReference type="EMBL" id="KB312327">
    <property type="protein sequence ID" value="ELT87422.1"/>
    <property type="molecule type" value="Genomic_DNA"/>
</dbReference>
<feature type="region of interest" description="Disordered" evidence="1">
    <location>
        <begin position="232"/>
        <end position="271"/>
    </location>
</feature>
<evidence type="ECO:0000256" key="2">
    <source>
        <dbReference type="SAM" id="SignalP"/>
    </source>
</evidence>
<dbReference type="Proteomes" id="UP000014760">
    <property type="component" value="Unassembled WGS sequence"/>
</dbReference>
<feature type="compositionally biased region" description="Basic residues" evidence="1">
    <location>
        <begin position="260"/>
        <end position="271"/>
    </location>
</feature>
<reference evidence="4" key="3">
    <citation type="submission" date="2015-06" db="UniProtKB">
        <authorList>
            <consortium name="EnsemblMetazoa"/>
        </authorList>
    </citation>
    <scope>IDENTIFICATION</scope>
</reference>
<reference evidence="3 5" key="2">
    <citation type="journal article" date="2013" name="Nature">
        <title>Insights into bilaterian evolution from three spiralian genomes.</title>
        <authorList>
            <person name="Simakov O."/>
            <person name="Marletaz F."/>
            <person name="Cho S.J."/>
            <person name="Edsinger-Gonzales E."/>
            <person name="Havlak P."/>
            <person name="Hellsten U."/>
            <person name="Kuo D.H."/>
            <person name="Larsson T."/>
            <person name="Lv J."/>
            <person name="Arendt D."/>
            <person name="Savage R."/>
            <person name="Osoegawa K."/>
            <person name="de Jong P."/>
            <person name="Grimwood J."/>
            <person name="Chapman J.A."/>
            <person name="Shapiro H."/>
            <person name="Aerts A."/>
            <person name="Otillar R.P."/>
            <person name="Terry A.Y."/>
            <person name="Boore J.L."/>
            <person name="Grigoriev I.V."/>
            <person name="Lindberg D.R."/>
            <person name="Seaver E.C."/>
            <person name="Weisblat D.A."/>
            <person name="Putnam N.H."/>
            <person name="Rokhsar D.S."/>
        </authorList>
    </citation>
    <scope>NUCLEOTIDE SEQUENCE</scope>
    <source>
        <strain evidence="3 5">I ESC-2004</strain>
    </source>
</reference>
<keyword evidence="2" id="KW-0732">Signal</keyword>
<reference evidence="5" key="1">
    <citation type="submission" date="2012-12" db="EMBL/GenBank/DDBJ databases">
        <authorList>
            <person name="Hellsten U."/>
            <person name="Grimwood J."/>
            <person name="Chapman J.A."/>
            <person name="Shapiro H."/>
            <person name="Aerts A."/>
            <person name="Otillar R.P."/>
            <person name="Terry A.Y."/>
            <person name="Boore J.L."/>
            <person name="Simakov O."/>
            <person name="Marletaz F."/>
            <person name="Cho S.-J."/>
            <person name="Edsinger-Gonzales E."/>
            <person name="Havlak P."/>
            <person name="Kuo D.-H."/>
            <person name="Larsson T."/>
            <person name="Lv J."/>
            <person name="Arendt D."/>
            <person name="Savage R."/>
            <person name="Osoegawa K."/>
            <person name="de Jong P."/>
            <person name="Lindberg D.R."/>
            <person name="Seaver E.C."/>
            <person name="Weisblat D.A."/>
            <person name="Putnam N.H."/>
            <person name="Grigoriev I.V."/>
            <person name="Rokhsar D.S."/>
        </authorList>
    </citation>
    <scope>NUCLEOTIDE SEQUENCE</scope>
    <source>
        <strain evidence="5">I ESC-2004</strain>
    </source>
</reference>